<evidence type="ECO:0000256" key="1">
    <source>
        <dbReference type="SAM" id="Phobius"/>
    </source>
</evidence>
<evidence type="ECO:0000313" key="3">
    <source>
        <dbReference type="Proteomes" id="UP000307874"/>
    </source>
</evidence>
<proteinExistence type="predicted"/>
<comment type="caution">
    <text evidence="2">The sequence shown here is derived from an EMBL/GenBank/DDBJ whole genome shotgun (WGS) entry which is preliminary data.</text>
</comment>
<accession>A0A5C4JPY4</accession>
<feature type="transmembrane region" description="Helical" evidence="1">
    <location>
        <begin position="34"/>
        <end position="57"/>
    </location>
</feature>
<reference evidence="2 3" key="1">
    <citation type="submission" date="2019-05" db="EMBL/GenBank/DDBJ databases">
        <authorList>
            <person name="Lee S.D."/>
        </authorList>
    </citation>
    <scope>NUCLEOTIDE SEQUENCE [LARGE SCALE GENOMIC DNA]</scope>
    <source>
        <strain evidence="2 3">GH2-6</strain>
    </source>
</reference>
<evidence type="ECO:0000313" key="2">
    <source>
        <dbReference type="EMBL" id="TNB47443.1"/>
    </source>
</evidence>
<dbReference type="EMBL" id="VCLB01000006">
    <property type="protein sequence ID" value="TNB47443.1"/>
    <property type="molecule type" value="Genomic_DNA"/>
</dbReference>
<keyword evidence="1" id="KW-0472">Membrane</keyword>
<protein>
    <submittedName>
        <fullName evidence="2">Uncharacterized protein</fullName>
    </submittedName>
</protein>
<dbReference type="RefSeq" id="WP_138748604.1">
    <property type="nucleotide sequence ID" value="NZ_VCLB01000006.1"/>
</dbReference>
<dbReference type="OrthoDB" id="9932554at2"/>
<name>A0A5C4JPY4_9HYPH</name>
<keyword evidence="1" id="KW-1133">Transmembrane helix</keyword>
<sequence>MIMLTAIDTIKASTVMPERSSSRKGEAGSQAGELALVAGVLLAATALVIFAALRLYAVS</sequence>
<keyword evidence="1" id="KW-0812">Transmembrane</keyword>
<dbReference type="AlphaFoldDB" id="A0A5C4JPY4"/>
<keyword evidence="3" id="KW-1185">Reference proteome</keyword>
<organism evidence="2 3">
    <name type="scientific">Martelella lutilitoris</name>
    <dbReference type="NCBI Taxonomy" id="2583532"/>
    <lineage>
        <taxon>Bacteria</taxon>
        <taxon>Pseudomonadati</taxon>
        <taxon>Pseudomonadota</taxon>
        <taxon>Alphaproteobacteria</taxon>
        <taxon>Hyphomicrobiales</taxon>
        <taxon>Aurantimonadaceae</taxon>
        <taxon>Martelella</taxon>
    </lineage>
</organism>
<dbReference type="Proteomes" id="UP000307874">
    <property type="component" value="Unassembled WGS sequence"/>
</dbReference>
<gene>
    <name evidence="2" type="ORF">FF124_11310</name>
</gene>
<reference evidence="2 3" key="2">
    <citation type="submission" date="2019-06" db="EMBL/GenBank/DDBJ databases">
        <title>Martelella lutilitoris sp. nov., isolated from a tidal mudflat.</title>
        <authorList>
            <person name="Kim Y.-J."/>
        </authorList>
    </citation>
    <scope>NUCLEOTIDE SEQUENCE [LARGE SCALE GENOMIC DNA]</scope>
    <source>
        <strain evidence="2 3">GH2-6</strain>
    </source>
</reference>